<reference evidence="1" key="1">
    <citation type="submission" date="2014-12" db="EMBL/GenBank/DDBJ databases">
        <title>Insight into the proteome of Arion vulgaris.</title>
        <authorList>
            <person name="Aradska J."/>
            <person name="Bulat T."/>
            <person name="Smidak R."/>
            <person name="Sarate P."/>
            <person name="Gangsoo J."/>
            <person name="Sialana F."/>
            <person name="Bilban M."/>
            <person name="Lubec G."/>
        </authorList>
    </citation>
    <scope>NUCLEOTIDE SEQUENCE</scope>
    <source>
        <tissue evidence="1">Skin</tissue>
    </source>
</reference>
<dbReference type="InterPro" id="IPR036116">
    <property type="entry name" value="FN3_sf"/>
</dbReference>
<sequence>IGVASETFTTVQNTPRTPEAPLFVSSTYTSITISIEPVVLTDAPLTAYQLQVEKITGKRRKRVARVPGNVTAQLT</sequence>
<evidence type="ECO:0000313" key="1">
    <source>
        <dbReference type="EMBL" id="CEK55362.1"/>
    </source>
</evidence>
<proteinExistence type="predicted"/>
<protein>
    <submittedName>
        <fullName evidence="1">Uncharacterized protein</fullName>
    </submittedName>
</protein>
<organism evidence="1">
    <name type="scientific">Arion vulgaris</name>
    <dbReference type="NCBI Taxonomy" id="1028688"/>
    <lineage>
        <taxon>Eukaryota</taxon>
        <taxon>Metazoa</taxon>
        <taxon>Spiralia</taxon>
        <taxon>Lophotrochozoa</taxon>
        <taxon>Mollusca</taxon>
        <taxon>Gastropoda</taxon>
        <taxon>Heterobranchia</taxon>
        <taxon>Euthyneura</taxon>
        <taxon>Panpulmonata</taxon>
        <taxon>Eupulmonata</taxon>
        <taxon>Stylommatophora</taxon>
        <taxon>Helicina</taxon>
        <taxon>Arionoidea</taxon>
        <taxon>Arionidae</taxon>
        <taxon>Arion</taxon>
    </lineage>
</organism>
<accession>A0A0B6YGP1</accession>
<dbReference type="Gene3D" id="2.60.40.10">
    <property type="entry name" value="Immunoglobulins"/>
    <property type="match status" value="1"/>
</dbReference>
<name>A0A0B6YGP1_9EUPU</name>
<dbReference type="AlphaFoldDB" id="A0A0B6YGP1"/>
<dbReference type="InterPro" id="IPR013783">
    <property type="entry name" value="Ig-like_fold"/>
</dbReference>
<dbReference type="SUPFAM" id="SSF49265">
    <property type="entry name" value="Fibronectin type III"/>
    <property type="match status" value="1"/>
</dbReference>
<feature type="non-terminal residue" evidence="1">
    <location>
        <position position="1"/>
    </location>
</feature>
<gene>
    <name evidence="1" type="primary">ORF25014</name>
</gene>
<feature type="non-terminal residue" evidence="1">
    <location>
        <position position="75"/>
    </location>
</feature>
<dbReference type="EMBL" id="HACG01008497">
    <property type="protein sequence ID" value="CEK55362.1"/>
    <property type="molecule type" value="Transcribed_RNA"/>
</dbReference>